<keyword evidence="2" id="KW-0560">Oxidoreductase</keyword>
<dbReference type="GO" id="GO:0016491">
    <property type="term" value="F:oxidoreductase activity"/>
    <property type="evidence" value="ECO:0007669"/>
    <property type="project" value="UniProtKB-KW"/>
</dbReference>
<reference evidence="4" key="1">
    <citation type="submission" date="2023-02" db="EMBL/GenBank/DDBJ databases">
        <title>Actinokineospora globicatena NBRC 15670.</title>
        <authorList>
            <person name="Ichikawa N."/>
            <person name="Sato H."/>
            <person name="Tonouchi N."/>
        </authorList>
    </citation>
    <scope>NUCLEOTIDE SEQUENCE</scope>
    <source>
        <strain evidence="4">NBRC 15670</strain>
    </source>
</reference>
<dbReference type="Proteomes" id="UP001165042">
    <property type="component" value="Unassembled WGS sequence"/>
</dbReference>
<evidence type="ECO:0000256" key="1">
    <source>
        <dbReference type="ARBA" id="ARBA00006484"/>
    </source>
</evidence>
<dbReference type="PROSITE" id="PS00061">
    <property type="entry name" value="ADH_SHORT"/>
    <property type="match status" value="1"/>
</dbReference>
<dbReference type="EMBL" id="BSSD01000009">
    <property type="protein sequence ID" value="GLW94640.1"/>
    <property type="molecule type" value="Genomic_DNA"/>
</dbReference>
<keyword evidence="5" id="KW-1185">Reference proteome</keyword>
<evidence type="ECO:0000313" key="5">
    <source>
        <dbReference type="Proteomes" id="UP001165042"/>
    </source>
</evidence>
<accession>A0A9W6V931</accession>
<evidence type="ECO:0000256" key="3">
    <source>
        <dbReference type="RuleBase" id="RU000363"/>
    </source>
</evidence>
<name>A0A9W6V931_9PSEU</name>
<dbReference type="InterPro" id="IPR020904">
    <property type="entry name" value="Sc_DH/Rdtase_CS"/>
</dbReference>
<proteinExistence type="inferred from homology"/>
<dbReference type="CDD" id="cd05233">
    <property type="entry name" value="SDR_c"/>
    <property type="match status" value="1"/>
</dbReference>
<comment type="similarity">
    <text evidence="1 3">Belongs to the short-chain dehydrogenases/reductases (SDR) family.</text>
</comment>
<dbReference type="Gene3D" id="3.40.50.720">
    <property type="entry name" value="NAD(P)-binding Rossmann-like Domain"/>
    <property type="match status" value="1"/>
</dbReference>
<dbReference type="SUPFAM" id="SSF51735">
    <property type="entry name" value="NAD(P)-binding Rossmann-fold domains"/>
    <property type="match status" value="1"/>
</dbReference>
<dbReference type="Pfam" id="PF00106">
    <property type="entry name" value="adh_short"/>
    <property type="match status" value="1"/>
</dbReference>
<evidence type="ECO:0000256" key="2">
    <source>
        <dbReference type="ARBA" id="ARBA00023002"/>
    </source>
</evidence>
<gene>
    <name evidence="4" type="ORF">Aglo03_54560</name>
</gene>
<dbReference type="PANTHER" id="PTHR42901:SF1">
    <property type="entry name" value="ALCOHOL DEHYDROGENASE"/>
    <property type="match status" value="1"/>
</dbReference>
<dbReference type="AlphaFoldDB" id="A0A9W6V931"/>
<organism evidence="4 5">
    <name type="scientific">Actinokineospora globicatena</name>
    <dbReference type="NCBI Taxonomy" id="103729"/>
    <lineage>
        <taxon>Bacteria</taxon>
        <taxon>Bacillati</taxon>
        <taxon>Actinomycetota</taxon>
        <taxon>Actinomycetes</taxon>
        <taxon>Pseudonocardiales</taxon>
        <taxon>Pseudonocardiaceae</taxon>
        <taxon>Actinokineospora</taxon>
    </lineage>
</organism>
<dbReference type="PRINTS" id="PR00080">
    <property type="entry name" value="SDRFAMILY"/>
</dbReference>
<dbReference type="PANTHER" id="PTHR42901">
    <property type="entry name" value="ALCOHOL DEHYDROGENASE"/>
    <property type="match status" value="1"/>
</dbReference>
<evidence type="ECO:0000313" key="4">
    <source>
        <dbReference type="EMBL" id="GLW94640.1"/>
    </source>
</evidence>
<sequence>MHQLAIVTGASRGLGRAVATGLAAAGWDLVLDARGADALAAVAAGLPGRVVAVPGDITEADHREDLVAAADALGGATLVVNNAGALGPSPLPGLAEHPLDALREVFEANVFALLGLTQVALPGLRRRGGAVLNITSDAAVEHYAGWGGYGASKAAVELLSGVLAVEEPAIRVWWADPGDLRTDMHQDAFPGEDISDRPLPETVVPAVLHVLATRPDSGRIRLTEVEL</sequence>
<comment type="caution">
    <text evidence="4">The sequence shown here is derived from an EMBL/GenBank/DDBJ whole genome shotgun (WGS) entry which is preliminary data.</text>
</comment>
<dbReference type="RefSeq" id="WP_349497777.1">
    <property type="nucleotide sequence ID" value="NZ_BSSD01000009.1"/>
</dbReference>
<dbReference type="InterPro" id="IPR002347">
    <property type="entry name" value="SDR_fam"/>
</dbReference>
<dbReference type="InterPro" id="IPR036291">
    <property type="entry name" value="NAD(P)-bd_dom_sf"/>
</dbReference>
<protein>
    <submittedName>
        <fullName evidence="4">Short-chain dehydrogenase</fullName>
    </submittedName>
</protein>
<dbReference type="PRINTS" id="PR00081">
    <property type="entry name" value="GDHRDH"/>
</dbReference>